<organism evidence="4 5">
    <name type="scientific">Frisingicoccus caecimuris</name>
    <dbReference type="NCBI Taxonomy" id="1796636"/>
    <lineage>
        <taxon>Bacteria</taxon>
        <taxon>Bacillati</taxon>
        <taxon>Bacillota</taxon>
        <taxon>Clostridia</taxon>
        <taxon>Lachnospirales</taxon>
        <taxon>Lachnospiraceae</taxon>
        <taxon>Frisingicoccus</taxon>
    </lineage>
</organism>
<feature type="binding site" evidence="2">
    <location>
        <begin position="29"/>
        <end position="31"/>
    </location>
    <ligand>
        <name>ATP</name>
        <dbReference type="ChEBI" id="CHEBI:30616"/>
    </ligand>
</feature>
<dbReference type="PANTHER" id="PTHR43686">
    <property type="entry name" value="SULFURTRANSFERASE-RELATED"/>
    <property type="match status" value="1"/>
</dbReference>
<sequence length="250" mass="28281">MKLQQLLSFTRKAVDTYQMIQPGDKIAIGISGGKDSLTLLYALHGLKRFYPNPFEIEAITVDLGFDGFETAPIADLCAELNVTYTVVKTDIGKIIFEERKEKNPCSLCAKMRKGSLNEVAKAHGCNKIAYGHHRDDLVETMLMSLMFEGRFYCYSPVTYLDRMDLTVIRPLLFVYEADVIGFKNKYNLPVSKNPCPADGNTKREYMKDLLKQLNTEHPGVMDKMFHAIINGNISSWPKVDKVLADKLNNI</sequence>
<evidence type="ECO:0000256" key="1">
    <source>
        <dbReference type="ARBA" id="ARBA00022679"/>
    </source>
</evidence>
<dbReference type="CDD" id="cd24138">
    <property type="entry name" value="TtcA-like"/>
    <property type="match status" value="1"/>
</dbReference>
<keyword evidence="1" id="KW-0808">Transferase</keyword>
<dbReference type="OrthoDB" id="9801054at2"/>
<gene>
    <name evidence="4" type="ORF">EV212_10145</name>
</gene>
<keyword evidence="2" id="KW-0547">Nucleotide-binding</keyword>
<evidence type="ECO:0000313" key="5">
    <source>
        <dbReference type="Proteomes" id="UP000295711"/>
    </source>
</evidence>
<dbReference type="PANTHER" id="PTHR43686:SF1">
    <property type="entry name" value="AMINOTRAN_5 DOMAIN-CONTAINING PROTEIN"/>
    <property type="match status" value="1"/>
</dbReference>
<feature type="binding site" evidence="2">
    <location>
        <position position="136"/>
    </location>
    <ligand>
        <name>ATP</name>
        <dbReference type="ChEBI" id="CHEBI:30616"/>
    </ligand>
</feature>
<keyword evidence="2" id="KW-0067">ATP-binding</keyword>
<name>A0A4R2LIP1_9FIRM</name>
<dbReference type="SUPFAM" id="SSF52402">
    <property type="entry name" value="Adenine nucleotide alpha hydrolases-like"/>
    <property type="match status" value="1"/>
</dbReference>
<proteinExistence type="predicted"/>
<feature type="binding site" evidence="2">
    <location>
        <position position="131"/>
    </location>
    <ligand>
        <name>ATP</name>
        <dbReference type="ChEBI" id="CHEBI:30616"/>
    </ligand>
</feature>
<keyword evidence="5" id="KW-1185">Reference proteome</keyword>
<feature type="binding site" evidence="2">
    <location>
        <position position="35"/>
    </location>
    <ligand>
        <name>ATP</name>
        <dbReference type="ChEBI" id="CHEBI:30616"/>
    </ligand>
</feature>
<accession>A0A4R2LIP1</accession>
<evidence type="ECO:0000313" key="4">
    <source>
        <dbReference type="EMBL" id="TCO86265.1"/>
    </source>
</evidence>
<dbReference type="InterPro" id="IPR011063">
    <property type="entry name" value="TilS/TtcA_N"/>
</dbReference>
<dbReference type="RefSeq" id="WP_132087099.1">
    <property type="nucleotide sequence ID" value="NZ_JANKAQ010000005.1"/>
</dbReference>
<protein>
    <submittedName>
        <fullName evidence="4">tRNA(Ile)-lysidine synthase TilS/MesJ</fullName>
    </submittedName>
</protein>
<dbReference type="PIRSF" id="PIRSF004976">
    <property type="entry name" value="ATPase_YdaO"/>
    <property type="match status" value="1"/>
</dbReference>
<dbReference type="InterPro" id="IPR035107">
    <property type="entry name" value="tRNA_thiolation_TtcA_Ctu1"/>
</dbReference>
<evidence type="ECO:0000256" key="2">
    <source>
        <dbReference type="PIRSR" id="PIRSR004976-51"/>
    </source>
</evidence>
<feature type="binding site" evidence="2">
    <location>
        <position position="61"/>
    </location>
    <ligand>
        <name>ATP</name>
        <dbReference type="ChEBI" id="CHEBI:30616"/>
    </ligand>
</feature>
<dbReference type="Proteomes" id="UP000295711">
    <property type="component" value="Unassembled WGS sequence"/>
</dbReference>
<dbReference type="GO" id="GO:0008033">
    <property type="term" value="P:tRNA processing"/>
    <property type="evidence" value="ECO:0007669"/>
    <property type="project" value="InterPro"/>
</dbReference>
<dbReference type="AlphaFoldDB" id="A0A4R2LIP1"/>
<dbReference type="GO" id="GO:0016740">
    <property type="term" value="F:transferase activity"/>
    <property type="evidence" value="ECO:0007669"/>
    <property type="project" value="UniProtKB-KW"/>
</dbReference>
<dbReference type="InterPro" id="IPR014729">
    <property type="entry name" value="Rossmann-like_a/b/a_fold"/>
</dbReference>
<dbReference type="Gene3D" id="3.40.50.620">
    <property type="entry name" value="HUPs"/>
    <property type="match status" value="1"/>
</dbReference>
<dbReference type="Pfam" id="PF01171">
    <property type="entry name" value="ATP_bind_3"/>
    <property type="match status" value="1"/>
</dbReference>
<reference evidence="4 5" key="1">
    <citation type="submission" date="2019-03" db="EMBL/GenBank/DDBJ databases">
        <title>Genomic Encyclopedia of Type Strains, Phase IV (KMG-IV): sequencing the most valuable type-strain genomes for metagenomic binning, comparative biology and taxonomic classification.</title>
        <authorList>
            <person name="Goeker M."/>
        </authorList>
    </citation>
    <scope>NUCLEOTIDE SEQUENCE [LARGE SCALE GENOMIC DNA]</scope>
    <source>
        <strain evidence="4 5">DSM 28559</strain>
    </source>
</reference>
<dbReference type="GO" id="GO:0005524">
    <property type="term" value="F:ATP binding"/>
    <property type="evidence" value="ECO:0007669"/>
    <property type="project" value="UniProtKB-KW"/>
</dbReference>
<comment type="caution">
    <text evidence="4">The sequence shown here is derived from an EMBL/GenBank/DDBJ whole genome shotgun (WGS) entry which is preliminary data.</text>
</comment>
<feature type="domain" description="tRNA(Ile)-lysidine/2-thiocytidine synthase N-terminal" evidence="3">
    <location>
        <begin position="25"/>
        <end position="203"/>
    </location>
</feature>
<dbReference type="EMBL" id="SLXA01000001">
    <property type="protein sequence ID" value="TCO86265.1"/>
    <property type="molecule type" value="Genomic_DNA"/>
</dbReference>
<evidence type="ECO:0000259" key="3">
    <source>
        <dbReference type="Pfam" id="PF01171"/>
    </source>
</evidence>